<evidence type="ECO:0000313" key="1">
    <source>
        <dbReference type="EMBL" id="GBM84976.1"/>
    </source>
</evidence>
<gene>
    <name evidence="1" type="ORF">AVEN_49182_1</name>
</gene>
<protein>
    <submittedName>
        <fullName evidence="1">Uncharacterized protein</fullName>
    </submittedName>
</protein>
<evidence type="ECO:0000313" key="2">
    <source>
        <dbReference type="Proteomes" id="UP000499080"/>
    </source>
</evidence>
<dbReference type="Proteomes" id="UP000499080">
    <property type="component" value="Unassembled WGS sequence"/>
</dbReference>
<accession>A0A4Y2J706</accession>
<reference evidence="1 2" key="1">
    <citation type="journal article" date="2019" name="Sci. Rep.">
        <title>Orb-weaving spider Araneus ventricosus genome elucidates the spidroin gene catalogue.</title>
        <authorList>
            <person name="Kono N."/>
            <person name="Nakamura H."/>
            <person name="Ohtoshi R."/>
            <person name="Moran D.A.P."/>
            <person name="Shinohara A."/>
            <person name="Yoshida Y."/>
            <person name="Fujiwara M."/>
            <person name="Mori M."/>
            <person name="Tomita M."/>
            <person name="Arakawa K."/>
        </authorList>
    </citation>
    <scope>NUCLEOTIDE SEQUENCE [LARGE SCALE GENOMIC DNA]</scope>
</reference>
<dbReference type="AlphaFoldDB" id="A0A4Y2J706"/>
<proteinExistence type="predicted"/>
<organism evidence="1 2">
    <name type="scientific">Araneus ventricosus</name>
    <name type="common">Orbweaver spider</name>
    <name type="synonym">Epeira ventricosa</name>
    <dbReference type="NCBI Taxonomy" id="182803"/>
    <lineage>
        <taxon>Eukaryota</taxon>
        <taxon>Metazoa</taxon>
        <taxon>Ecdysozoa</taxon>
        <taxon>Arthropoda</taxon>
        <taxon>Chelicerata</taxon>
        <taxon>Arachnida</taxon>
        <taxon>Araneae</taxon>
        <taxon>Araneomorphae</taxon>
        <taxon>Entelegynae</taxon>
        <taxon>Araneoidea</taxon>
        <taxon>Araneidae</taxon>
        <taxon>Araneus</taxon>
    </lineage>
</organism>
<comment type="caution">
    <text evidence="1">The sequence shown here is derived from an EMBL/GenBank/DDBJ whole genome shotgun (WGS) entry which is preliminary data.</text>
</comment>
<sequence length="69" mass="7934">MKRNKENDDEEDKSVIQIRKSEDDNFNSFQQELEVSEIEIVGVYGGRLDVRGVRSTNLAKTKFVSLVND</sequence>
<dbReference type="EMBL" id="BGPR01003200">
    <property type="protein sequence ID" value="GBM84976.1"/>
    <property type="molecule type" value="Genomic_DNA"/>
</dbReference>
<name>A0A4Y2J706_ARAVE</name>
<keyword evidence="2" id="KW-1185">Reference proteome</keyword>